<name>A0A2M7X6V9_9BACT</name>
<evidence type="ECO:0000313" key="2">
    <source>
        <dbReference type="Proteomes" id="UP000231634"/>
    </source>
</evidence>
<sequence>MCFYGKEGLKNLIKNNEVKDELIRRYNEAGWDILVGIEKRIERGEDKEYLLSLRGYFIFQFYKINLFNFFKNKKSFHSRHVGAITTNYQARRKKARKLSCLNPDRALNVLSAREVEFSIFCRF</sequence>
<comment type="caution">
    <text evidence="1">The sequence shown here is derived from an EMBL/GenBank/DDBJ whole genome shotgun (WGS) entry which is preliminary data.</text>
</comment>
<dbReference type="Proteomes" id="UP000231634">
    <property type="component" value="Unassembled WGS sequence"/>
</dbReference>
<proteinExistence type="predicted"/>
<dbReference type="AlphaFoldDB" id="A0A2M7X6V9"/>
<accession>A0A2M7X6V9</accession>
<evidence type="ECO:0000313" key="1">
    <source>
        <dbReference type="EMBL" id="PJA41904.1"/>
    </source>
</evidence>
<gene>
    <name evidence="1" type="ORF">CO177_00065</name>
</gene>
<organism evidence="1 2">
    <name type="scientific">Candidatus Wolfebacteria bacterium CG_4_9_14_3_um_filter_37_9</name>
    <dbReference type="NCBI Taxonomy" id="1975065"/>
    <lineage>
        <taxon>Bacteria</taxon>
        <taxon>Candidatus Wolfeibacteriota</taxon>
    </lineage>
</organism>
<dbReference type="EMBL" id="PFWX01000002">
    <property type="protein sequence ID" value="PJA41904.1"/>
    <property type="molecule type" value="Genomic_DNA"/>
</dbReference>
<reference evidence="2" key="1">
    <citation type="submission" date="2017-09" db="EMBL/GenBank/DDBJ databases">
        <title>Depth-based differentiation of microbial function through sediment-hosted aquifers and enrichment of novel symbionts in the deep terrestrial subsurface.</title>
        <authorList>
            <person name="Probst A.J."/>
            <person name="Ladd B."/>
            <person name="Jarett J.K."/>
            <person name="Geller-Mcgrath D.E."/>
            <person name="Sieber C.M.K."/>
            <person name="Emerson J.B."/>
            <person name="Anantharaman K."/>
            <person name="Thomas B.C."/>
            <person name="Malmstrom R."/>
            <person name="Stieglmeier M."/>
            <person name="Klingl A."/>
            <person name="Woyke T."/>
            <person name="Ryan C.M."/>
            <person name="Banfield J.F."/>
        </authorList>
    </citation>
    <scope>NUCLEOTIDE SEQUENCE [LARGE SCALE GENOMIC DNA]</scope>
</reference>
<protein>
    <submittedName>
        <fullName evidence="1">Uncharacterized protein</fullName>
    </submittedName>
</protein>